<dbReference type="EMBL" id="LEKV01002335">
    <property type="protein sequence ID" value="KVI03648.1"/>
    <property type="molecule type" value="Genomic_DNA"/>
</dbReference>
<evidence type="ECO:0000313" key="2">
    <source>
        <dbReference type="Proteomes" id="UP000243975"/>
    </source>
</evidence>
<protein>
    <submittedName>
        <fullName evidence="1">Uncharacterized protein</fullName>
    </submittedName>
</protein>
<sequence>MSLGPIITSTRLTKHKVIRPEDLPISSRSKTVHRPWLQIHEHRSWNKPTAASLIVINIDPLELKLRISGILPGDINPMLSTHNLPELSSDLVSALTTLNVEDLSHLVGWGKEETED</sequence>
<reference evidence="1 2" key="1">
    <citation type="journal article" date="2016" name="Sci. Rep.">
        <title>The genome sequence of the outbreeding globe artichoke constructed de novo incorporating a phase-aware low-pass sequencing strategy of F1 progeny.</title>
        <authorList>
            <person name="Scaglione D."/>
            <person name="Reyes-Chin-Wo S."/>
            <person name="Acquadro A."/>
            <person name="Froenicke L."/>
            <person name="Portis E."/>
            <person name="Beitel C."/>
            <person name="Tirone M."/>
            <person name="Mauro R."/>
            <person name="Lo Monaco A."/>
            <person name="Mauromicale G."/>
            <person name="Faccioli P."/>
            <person name="Cattivelli L."/>
            <person name="Rieseberg L."/>
            <person name="Michelmore R."/>
            <person name="Lanteri S."/>
        </authorList>
    </citation>
    <scope>NUCLEOTIDE SEQUENCE [LARGE SCALE GENOMIC DNA]</scope>
    <source>
        <strain evidence="1">2C</strain>
    </source>
</reference>
<dbReference type="Gramene" id="KVI03648">
    <property type="protein sequence ID" value="KVI03648"/>
    <property type="gene ID" value="Ccrd_018050"/>
</dbReference>
<evidence type="ECO:0000313" key="1">
    <source>
        <dbReference type="EMBL" id="KVI03648.1"/>
    </source>
</evidence>
<proteinExistence type="predicted"/>
<keyword evidence="2" id="KW-1185">Reference proteome</keyword>
<organism evidence="1 2">
    <name type="scientific">Cynara cardunculus var. scolymus</name>
    <name type="common">Globe artichoke</name>
    <name type="synonym">Cynara scolymus</name>
    <dbReference type="NCBI Taxonomy" id="59895"/>
    <lineage>
        <taxon>Eukaryota</taxon>
        <taxon>Viridiplantae</taxon>
        <taxon>Streptophyta</taxon>
        <taxon>Embryophyta</taxon>
        <taxon>Tracheophyta</taxon>
        <taxon>Spermatophyta</taxon>
        <taxon>Magnoliopsida</taxon>
        <taxon>eudicotyledons</taxon>
        <taxon>Gunneridae</taxon>
        <taxon>Pentapetalae</taxon>
        <taxon>asterids</taxon>
        <taxon>campanulids</taxon>
        <taxon>Asterales</taxon>
        <taxon>Asteraceae</taxon>
        <taxon>Carduoideae</taxon>
        <taxon>Cardueae</taxon>
        <taxon>Carduinae</taxon>
        <taxon>Cynara</taxon>
    </lineage>
</organism>
<accession>A0A118K212</accession>
<name>A0A118K212_CYNCS</name>
<comment type="caution">
    <text evidence="1">The sequence shown here is derived from an EMBL/GenBank/DDBJ whole genome shotgun (WGS) entry which is preliminary data.</text>
</comment>
<dbReference type="AlphaFoldDB" id="A0A118K212"/>
<dbReference type="Proteomes" id="UP000243975">
    <property type="component" value="Unassembled WGS sequence"/>
</dbReference>
<gene>
    <name evidence="1" type="ORF">Ccrd_018050</name>
</gene>